<accession>A0A9D9EF73</accession>
<dbReference type="InterPro" id="IPR011990">
    <property type="entry name" value="TPR-like_helical_dom_sf"/>
</dbReference>
<dbReference type="PROSITE" id="PS51257">
    <property type="entry name" value="PROKAR_LIPOPROTEIN"/>
    <property type="match status" value="1"/>
</dbReference>
<dbReference type="GO" id="GO:0009279">
    <property type="term" value="C:cell outer membrane"/>
    <property type="evidence" value="ECO:0007669"/>
    <property type="project" value="UniProtKB-SubCell"/>
</dbReference>
<name>A0A9D9EF73_9BACT</name>
<reference evidence="8" key="2">
    <citation type="journal article" date="2021" name="PeerJ">
        <title>Extensive microbial diversity within the chicken gut microbiome revealed by metagenomics and culture.</title>
        <authorList>
            <person name="Gilroy R."/>
            <person name="Ravi A."/>
            <person name="Getino M."/>
            <person name="Pursley I."/>
            <person name="Horton D.L."/>
            <person name="Alikhan N.F."/>
            <person name="Baker D."/>
            <person name="Gharbi K."/>
            <person name="Hall N."/>
            <person name="Watson M."/>
            <person name="Adriaenssens E.M."/>
            <person name="Foster-Nyarko E."/>
            <person name="Jarju S."/>
            <person name="Secka A."/>
            <person name="Antonio M."/>
            <person name="Oren A."/>
            <person name="Chaudhuri R.R."/>
            <person name="La Ragione R."/>
            <person name="Hildebrand F."/>
            <person name="Pallen M.J."/>
        </authorList>
    </citation>
    <scope>NUCLEOTIDE SEQUENCE</scope>
    <source>
        <strain evidence="8">D3-1215</strain>
    </source>
</reference>
<comment type="similarity">
    <text evidence="2">Belongs to the SusD family.</text>
</comment>
<dbReference type="Pfam" id="PF07980">
    <property type="entry name" value="SusD_RagB"/>
    <property type="match status" value="1"/>
</dbReference>
<sequence length="556" mass="63116">MKKIRIFVKAAITSLVVLGLGSCSDWLKEPTPGQTNLADYYTTWQAALENVNAAYTPLAWEYQGTYYAEWFIGDIVSDDALKGGQYIQSDMADVYDMENWKTQTDNELLLQYYRAKYQGIQRCNLVLERVPGMDLELFDEEKYQCVDGLQERIIGEAYFLRAFYYFQLVRVYGGVPLVLNNLLTDADWQQPRATADAVYDQIVADLTEANKRLWLRSDSRFADTDMGRATKGAAQAMLLKANLYRHQYEEARAWGDSIILSNEYSLETDYADNWLLENENGVESVFEIQYMEDPSSDYGEGNGFSRGTFTQILTRSRSQDPMFGSNAGWGFNKPTHNLYDEYEEGDPRRDVTIWDATGHMTNESEEIYCGTPYCSRKYAWYTTDADGNVTGANTLAHASRGPLNYKLIRYADVLLMYAEACVGAGGAGKCGKTAIQALNEVRQRARANAADPDALPDYPGYSIKVNGQEIAEPTWEQAIRHERRVELAMEGHRWFDICRWGGFDGQGVKAHMDAYAATESQEARDEMADFVAGKHELFPIPEEERMLNPMEQNPGY</sequence>
<evidence type="ECO:0000313" key="9">
    <source>
        <dbReference type="Proteomes" id="UP000823637"/>
    </source>
</evidence>
<evidence type="ECO:0000259" key="6">
    <source>
        <dbReference type="Pfam" id="PF07980"/>
    </source>
</evidence>
<evidence type="ECO:0000256" key="1">
    <source>
        <dbReference type="ARBA" id="ARBA00004442"/>
    </source>
</evidence>
<dbReference type="InterPro" id="IPR012944">
    <property type="entry name" value="SusD_RagB_dom"/>
</dbReference>
<reference evidence="8" key="1">
    <citation type="submission" date="2020-10" db="EMBL/GenBank/DDBJ databases">
        <authorList>
            <person name="Gilroy R."/>
        </authorList>
    </citation>
    <scope>NUCLEOTIDE SEQUENCE</scope>
    <source>
        <strain evidence="8">D3-1215</strain>
    </source>
</reference>
<feature type="domain" description="RagB/SusD" evidence="6">
    <location>
        <begin position="283"/>
        <end position="556"/>
    </location>
</feature>
<evidence type="ECO:0000256" key="4">
    <source>
        <dbReference type="ARBA" id="ARBA00023136"/>
    </source>
</evidence>
<dbReference type="InterPro" id="IPR033985">
    <property type="entry name" value="SusD-like_N"/>
</dbReference>
<dbReference type="SUPFAM" id="SSF48452">
    <property type="entry name" value="TPR-like"/>
    <property type="match status" value="1"/>
</dbReference>
<evidence type="ECO:0000313" key="8">
    <source>
        <dbReference type="EMBL" id="MBO8446817.1"/>
    </source>
</evidence>
<dbReference type="Gene3D" id="1.25.40.390">
    <property type="match status" value="1"/>
</dbReference>
<evidence type="ECO:0000256" key="5">
    <source>
        <dbReference type="ARBA" id="ARBA00023237"/>
    </source>
</evidence>
<evidence type="ECO:0000259" key="7">
    <source>
        <dbReference type="Pfam" id="PF14322"/>
    </source>
</evidence>
<dbReference type="Proteomes" id="UP000823637">
    <property type="component" value="Unassembled WGS sequence"/>
</dbReference>
<keyword evidence="5" id="KW-0998">Cell outer membrane</keyword>
<organism evidence="8 9">
    <name type="scientific">Candidatus Enterocola intestinipullorum</name>
    <dbReference type="NCBI Taxonomy" id="2840783"/>
    <lineage>
        <taxon>Bacteria</taxon>
        <taxon>Pseudomonadati</taxon>
        <taxon>Bacteroidota</taxon>
        <taxon>Bacteroidia</taxon>
        <taxon>Bacteroidales</taxon>
        <taxon>Candidatus Enterocola</taxon>
    </lineage>
</organism>
<proteinExistence type="inferred from homology"/>
<evidence type="ECO:0000256" key="3">
    <source>
        <dbReference type="ARBA" id="ARBA00022729"/>
    </source>
</evidence>
<dbReference type="Pfam" id="PF14322">
    <property type="entry name" value="SusD-like_3"/>
    <property type="match status" value="1"/>
</dbReference>
<keyword evidence="4" id="KW-0472">Membrane</keyword>
<comment type="caution">
    <text evidence="8">The sequence shown here is derived from an EMBL/GenBank/DDBJ whole genome shotgun (WGS) entry which is preliminary data.</text>
</comment>
<evidence type="ECO:0000256" key="2">
    <source>
        <dbReference type="ARBA" id="ARBA00006275"/>
    </source>
</evidence>
<gene>
    <name evidence="8" type="ORF">IAC32_03610</name>
</gene>
<protein>
    <submittedName>
        <fullName evidence="8">RagB/SusD family nutrient uptake outer membrane protein</fullName>
    </submittedName>
</protein>
<keyword evidence="3" id="KW-0732">Signal</keyword>
<dbReference type="EMBL" id="JADIMR010000049">
    <property type="protein sequence ID" value="MBO8446817.1"/>
    <property type="molecule type" value="Genomic_DNA"/>
</dbReference>
<dbReference type="CDD" id="cd08977">
    <property type="entry name" value="SusD"/>
    <property type="match status" value="1"/>
</dbReference>
<comment type="subcellular location">
    <subcellularLocation>
        <location evidence="1">Cell outer membrane</location>
    </subcellularLocation>
</comment>
<feature type="domain" description="SusD-like N-terminal" evidence="7">
    <location>
        <begin position="65"/>
        <end position="239"/>
    </location>
</feature>
<dbReference type="AlphaFoldDB" id="A0A9D9EF73"/>